<dbReference type="OrthoDB" id="9809850at2"/>
<dbReference type="RefSeq" id="WP_062611211.1">
    <property type="nucleotide sequence ID" value="NZ_FCOX02000069.1"/>
</dbReference>
<reference evidence="1" key="1">
    <citation type="submission" date="2016-01" db="EMBL/GenBank/DDBJ databases">
        <authorList>
            <person name="Peeters C."/>
        </authorList>
    </citation>
    <scope>NUCLEOTIDE SEQUENCE</scope>
    <source>
        <strain evidence="1">LMG 29321</strain>
    </source>
</reference>
<protein>
    <submittedName>
        <fullName evidence="1">Uncharacterized protein</fullName>
    </submittedName>
</protein>
<evidence type="ECO:0000313" key="2">
    <source>
        <dbReference type="Proteomes" id="UP000071859"/>
    </source>
</evidence>
<dbReference type="Proteomes" id="UP000071859">
    <property type="component" value="Unassembled WGS sequence"/>
</dbReference>
<evidence type="ECO:0000313" key="1">
    <source>
        <dbReference type="EMBL" id="SAL04850.1"/>
    </source>
</evidence>
<comment type="caution">
    <text evidence="1">The sequence shown here is derived from an EMBL/GenBank/DDBJ whole genome shotgun (WGS) entry which is preliminary data.</text>
</comment>
<dbReference type="EMBL" id="FCOX02000069">
    <property type="protein sequence ID" value="SAL04850.1"/>
    <property type="molecule type" value="Genomic_DNA"/>
</dbReference>
<keyword evidence="2" id="KW-1185">Reference proteome</keyword>
<accession>A0A158EDP7</accession>
<dbReference type="AlphaFoldDB" id="A0A158EDP7"/>
<organism evidence="1 2">
    <name type="scientific">Caballeronia calidae</name>
    <dbReference type="NCBI Taxonomy" id="1777139"/>
    <lineage>
        <taxon>Bacteria</taxon>
        <taxon>Pseudomonadati</taxon>
        <taxon>Pseudomonadota</taxon>
        <taxon>Betaproteobacteria</taxon>
        <taxon>Burkholderiales</taxon>
        <taxon>Burkholderiaceae</taxon>
        <taxon>Caballeronia</taxon>
    </lineage>
</organism>
<proteinExistence type="predicted"/>
<gene>
    <name evidence="1" type="ORF">AWB78_07162</name>
</gene>
<name>A0A158EDP7_9BURK</name>
<sequence length="98" mass="10984">MNDPDGRYASLSIRQRPCADGKPVSYLARRLLPDPERLTVLAYVPTQAGDRLDVFAARVLGDGDQWWRVADAHLLIHPEDLEEPVGRRLTVPLPEIGK</sequence>